<keyword evidence="1" id="KW-0472">Membrane</keyword>
<organism evidence="2 3">
    <name type="scientific">Enterobacter cloacae</name>
    <dbReference type="NCBI Taxonomy" id="550"/>
    <lineage>
        <taxon>Bacteria</taxon>
        <taxon>Pseudomonadati</taxon>
        <taxon>Pseudomonadota</taxon>
        <taxon>Gammaproteobacteria</taxon>
        <taxon>Enterobacterales</taxon>
        <taxon>Enterobacteriaceae</taxon>
        <taxon>Enterobacter</taxon>
        <taxon>Enterobacter cloacae complex</taxon>
    </lineage>
</organism>
<gene>
    <name evidence="2" type="ORF">N5E88_12425</name>
</gene>
<accession>A0AA42U5R7</accession>
<evidence type="ECO:0000313" key="2">
    <source>
        <dbReference type="EMBL" id="MDH1480291.1"/>
    </source>
</evidence>
<dbReference type="RefSeq" id="WP_061549477.1">
    <property type="nucleotide sequence ID" value="NZ_CP104838.1"/>
</dbReference>
<comment type="caution">
    <text evidence="2">The sequence shown here is derived from an EMBL/GenBank/DDBJ whole genome shotgun (WGS) entry which is preliminary data.</text>
</comment>
<feature type="transmembrane region" description="Helical" evidence="1">
    <location>
        <begin position="54"/>
        <end position="70"/>
    </location>
</feature>
<sequence>MSHKTRLDVIEEDLNKWRAGRKIYKYRRFLMPTALALLPCSIFLYGVFHIKAGFVVLGFMLAFLLFRLFTGKEDTPDTWEGRINQALLSYSPMNQDAFEKLCRTVNEKRVIEPDDVAAWLKDEKEARALFRRQRDERQHYSFTKWLDKRESSHKTEYNEEGK</sequence>
<dbReference type="AlphaFoldDB" id="A0AA42U5R7"/>
<keyword evidence="1" id="KW-1133">Transmembrane helix</keyword>
<name>A0AA42U5R7_ENTCL</name>
<evidence type="ECO:0000256" key="1">
    <source>
        <dbReference type="SAM" id="Phobius"/>
    </source>
</evidence>
<dbReference type="EMBL" id="JAOCIY010000031">
    <property type="protein sequence ID" value="MDH1480291.1"/>
    <property type="molecule type" value="Genomic_DNA"/>
</dbReference>
<reference evidence="2" key="1">
    <citation type="submission" date="2022-09" db="EMBL/GenBank/DDBJ databases">
        <title>Intensive care unit water sources are persistently colonized with multi-drug resistant bacteria and are the site of extensive horizontal gene transfer of antibiotic resistance genes.</title>
        <authorList>
            <person name="Diorio-Toth L."/>
        </authorList>
    </citation>
    <scope>NUCLEOTIDE SEQUENCE</scope>
    <source>
        <strain evidence="2">GD03711</strain>
    </source>
</reference>
<evidence type="ECO:0000313" key="3">
    <source>
        <dbReference type="Proteomes" id="UP001161707"/>
    </source>
</evidence>
<protein>
    <submittedName>
        <fullName evidence="2">Uncharacterized protein</fullName>
    </submittedName>
</protein>
<dbReference type="Proteomes" id="UP001161707">
    <property type="component" value="Unassembled WGS sequence"/>
</dbReference>
<keyword evidence="1" id="KW-0812">Transmembrane</keyword>
<feature type="transmembrane region" description="Helical" evidence="1">
    <location>
        <begin position="29"/>
        <end position="48"/>
    </location>
</feature>
<proteinExistence type="predicted"/>